<feature type="coiled-coil region" evidence="1">
    <location>
        <begin position="353"/>
        <end position="493"/>
    </location>
</feature>
<dbReference type="RefSeq" id="XP_022246492.1">
    <property type="nucleotide sequence ID" value="XM_022390784.1"/>
</dbReference>
<dbReference type="InterPro" id="IPR052831">
    <property type="entry name" value="Apoptosis_promoter"/>
</dbReference>
<name>A0ABM1SS86_LIMPO</name>
<proteinExistence type="predicted"/>
<evidence type="ECO:0000256" key="2">
    <source>
        <dbReference type="SAM" id="MobiDB-lite"/>
    </source>
</evidence>
<sequence length="608" mass="70263">MTLILESGMTTPPSQNHQNVHHHLPYQSIQQKVPNHPYPPLPSQYPPIYDLQRPPPRLPHVVNHPQSAISVTPVQHAVSNNGSNNPYSSTQYSGNHFTNPQIPGASFMSFPPPPLCESMRKQQQAASDFSHASYSGNANSSVKTLLPTAQPPVSTQIASTFLPPQVNTANHSLCYPQQSYLATTVHGPTSSGSLHIPTQLSLQQPQSLFAPVTTWSSSCMQGPITQSSAKTLRESDNEWLEGWLSSKKKPNQQVQRSEQKSDITVQPIKQTQLTPNIWKLLRIQLLVRKIAYARSHLQEALVVLKELNEVRDLISSSLMTADDDMWNFRLRRATRLQNRLAEIKEIFLQPAVLKNLKQRMEKIRKKRKRIKKQKEYRTLQMKEIQSEREEKERQIGIWKEQIIEKIQRDKREMELKAEADTILSEVRRKIQEAKRALERLKALEKLRDVKKKNLVMKGVTVSIEYDDTFMERVSRLRELMKQQLSDYEAEERAIKVMLETEHEGQREEEEERRRIRIERLVKDKQWEIKEGLFGNSCLPSVEDPLYIYWQFYVQAEQGQDQLLHIRREWDMFLVPSDHPEGSSIPLQWITPEAPSSQVWASALQPDSI</sequence>
<protein>
    <submittedName>
        <fullName evidence="4">Programmed cell death protein 7-like isoform X1</fullName>
    </submittedName>
</protein>
<dbReference type="Proteomes" id="UP000694941">
    <property type="component" value="Unplaced"/>
</dbReference>
<organism evidence="3 4">
    <name type="scientific">Limulus polyphemus</name>
    <name type="common">Atlantic horseshoe crab</name>
    <dbReference type="NCBI Taxonomy" id="6850"/>
    <lineage>
        <taxon>Eukaryota</taxon>
        <taxon>Metazoa</taxon>
        <taxon>Ecdysozoa</taxon>
        <taxon>Arthropoda</taxon>
        <taxon>Chelicerata</taxon>
        <taxon>Merostomata</taxon>
        <taxon>Xiphosura</taxon>
        <taxon>Limulidae</taxon>
        <taxon>Limulus</taxon>
    </lineage>
</organism>
<reference evidence="4" key="1">
    <citation type="submission" date="2025-08" db="UniProtKB">
        <authorList>
            <consortium name="RefSeq"/>
        </authorList>
    </citation>
    <scope>IDENTIFICATION</scope>
    <source>
        <tissue evidence="4">Muscle</tissue>
    </source>
</reference>
<evidence type="ECO:0000256" key="1">
    <source>
        <dbReference type="SAM" id="Coils"/>
    </source>
</evidence>
<feature type="compositionally biased region" description="Polar residues" evidence="2">
    <location>
        <begin position="8"/>
        <end position="18"/>
    </location>
</feature>
<gene>
    <name evidence="4" type="primary">LOC106463310</name>
</gene>
<evidence type="ECO:0000313" key="3">
    <source>
        <dbReference type="Proteomes" id="UP000694941"/>
    </source>
</evidence>
<dbReference type="GeneID" id="106463310"/>
<dbReference type="PANTHER" id="PTHR48190:SF2">
    <property type="entry name" value="PROGRAMMED CELL DEATH PROTEIN 7"/>
    <property type="match status" value="1"/>
</dbReference>
<dbReference type="Pfam" id="PF16021">
    <property type="entry name" value="PDCD7"/>
    <property type="match status" value="1"/>
</dbReference>
<evidence type="ECO:0000313" key="4">
    <source>
        <dbReference type="RefSeq" id="XP_022246492.1"/>
    </source>
</evidence>
<keyword evidence="3" id="KW-1185">Reference proteome</keyword>
<dbReference type="PANTHER" id="PTHR48190">
    <property type="entry name" value="PROGRAMMED CELL DEATH PROTEIN 7"/>
    <property type="match status" value="1"/>
</dbReference>
<accession>A0ABM1SS86</accession>
<feature type="region of interest" description="Disordered" evidence="2">
    <location>
        <begin position="1"/>
        <end position="20"/>
    </location>
</feature>
<dbReference type="InterPro" id="IPR031974">
    <property type="entry name" value="PDCD7"/>
</dbReference>
<keyword evidence="1" id="KW-0175">Coiled coil</keyword>